<protein>
    <submittedName>
        <fullName evidence="3">TIGR02147 family protein</fullName>
    </submittedName>
</protein>
<keyword evidence="4" id="KW-1185">Reference proteome</keyword>
<dbReference type="Proteomes" id="UP001324634">
    <property type="component" value="Chromosome"/>
</dbReference>
<dbReference type="CDD" id="cd00093">
    <property type="entry name" value="HTH_XRE"/>
    <property type="match status" value="1"/>
</dbReference>
<sequence>MANVFTYKQSYDFFRDILEAKKAKNPSFSLRAAARSCGLSPAALSMFLNGKKKISVQVARQLAVWTKLRVKEQEYFITMVEHELARSASIKQVLENRMEELAREEANRRIKKSKLDYDFVFSNWFHLPLLVMLKTPELCQKGPQELANFLNVDVKDISNALKQFQKIGIAEYQMDGWKINDELLFAAEGPHLGLRNFHRLMLGKAQDSLETQNNSEKFVGSETMLFDEESLQEANEAIEECFSKVLAIAAKSKKQKLYHFGIQLFKLSK</sequence>
<dbReference type="NCBIfam" id="TIGR02147">
    <property type="entry name" value="Fsuc_second"/>
    <property type="match status" value="1"/>
</dbReference>
<dbReference type="InterPro" id="IPR011873">
    <property type="entry name" value="CHP02147"/>
</dbReference>
<evidence type="ECO:0000313" key="3">
    <source>
        <dbReference type="EMBL" id="WPU65165.1"/>
    </source>
</evidence>
<dbReference type="GO" id="GO:0003677">
    <property type="term" value="F:DNA binding"/>
    <property type="evidence" value="ECO:0007669"/>
    <property type="project" value="InterPro"/>
</dbReference>
<dbReference type="RefSeq" id="WP_321395258.1">
    <property type="nucleotide sequence ID" value="NZ_CP139487.1"/>
</dbReference>
<proteinExistence type="predicted"/>
<dbReference type="Gene3D" id="1.10.260.40">
    <property type="entry name" value="lambda repressor-like DNA-binding domains"/>
    <property type="match status" value="1"/>
</dbReference>
<dbReference type="SUPFAM" id="SSF47413">
    <property type="entry name" value="lambda repressor-like DNA-binding domains"/>
    <property type="match status" value="1"/>
</dbReference>
<dbReference type="KEGG" id="psti:SOO65_00180"/>
<dbReference type="AlphaFoldDB" id="A0AAX4HPM3"/>
<dbReference type="Pfam" id="PF14394">
    <property type="entry name" value="DUF4423"/>
    <property type="match status" value="1"/>
</dbReference>
<accession>A0AAX4HPM3</accession>
<gene>
    <name evidence="3" type="ORF">SOO65_00180</name>
</gene>
<keyword evidence="1" id="KW-0175">Coiled coil</keyword>
<evidence type="ECO:0000259" key="2">
    <source>
        <dbReference type="Pfam" id="PF14394"/>
    </source>
</evidence>
<feature type="coiled-coil region" evidence="1">
    <location>
        <begin position="84"/>
        <end position="111"/>
    </location>
</feature>
<reference evidence="3 4" key="1">
    <citation type="submission" date="2023-11" db="EMBL/GenBank/DDBJ databases">
        <title>Peredibacter starrii A3.12.</title>
        <authorList>
            <person name="Mitchell R.J."/>
        </authorList>
    </citation>
    <scope>NUCLEOTIDE SEQUENCE [LARGE SCALE GENOMIC DNA]</scope>
    <source>
        <strain evidence="3 4">A3.12</strain>
    </source>
</reference>
<feature type="domain" description="DUF4423" evidence="2">
    <location>
        <begin position="103"/>
        <end position="267"/>
    </location>
</feature>
<dbReference type="InterPro" id="IPR025537">
    <property type="entry name" value="DUF4423"/>
</dbReference>
<name>A0AAX4HPM3_9BACT</name>
<organism evidence="3 4">
    <name type="scientific">Peredibacter starrii</name>
    <dbReference type="NCBI Taxonomy" id="28202"/>
    <lineage>
        <taxon>Bacteria</taxon>
        <taxon>Pseudomonadati</taxon>
        <taxon>Bdellovibrionota</taxon>
        <taxon>Bacteriovoracia</taxon>
        <taxon>Bacteriovoracales</taxon>
        <taxon>Bacteriovoracaceae</taxon>
        <taxon>Peredibacter</taxon>
    </lineage>
</organism>
<evidence type="ECO:0000256" key="1">
    <source>
        <dbReference type="SAM" id="Coils"/>
    </source>
</evidence>
<dbReference type="EMBL" id="CP139487">
    <property type="protein sequence ID" value="WPU65165.1"/>
    <property type="molecule type" value="Genomic_DNA"/>
</dbReference>
<dbReference type="InterPro" id="IPR010982">
    <property type="entry name" value="Lambda_DNA-bd_dom_sf"/>
</dbReference>
<dbReference type="InterPro" id="IPR001387">
    <property type="entry name" value="Cro/C1-type_HTH"/>
</dbReference>
<evidence type="ECO:0000313" key="4">
    <source>
        <dbReference type="Proteomes" id="UP001324634"/>
    </source>
</evidence>